<reference evidence="2 3" key="1">
    <citation type="submission" date="2024-01" db="EMBL/GenBank/DDBJ databases">
        <title>The genomes of 5 underutilized Papilionoideae crops provide insights into root nodulation and disease resistanc.</title>
        <authorList>
            <person name="Jiang F."/>
        </authorList>
    </citation>
    <scope>NUCLEOTIDE SEQUENCE [LARGE SCALE GENOMIC DNA]</scope>
    <source>
        <strain evidence="2">LVBAO_FW01</strain>
        <tissue evidence="2">Leaves</tissue>
    </source>
</reference>
<dbReference type="AlphaFoldDB" id="A0AAN9LQT2"/>
<dbReference type="EMBL" id="JAYMYQ010000004">
    <property type="protein sequence ID" value="KAK7340424.1"/>
    <property type="molecule type" value="Genomic_DNA"/>
</dbReference>
<feature type="transmembrane region" description="Helical" evidence="1">
    <location>
        <begin position="133"/>
        <end position="157"/>
    </location>
</feature>
<protein>
    <submittedName>
        <fullName evidence="2">Uncharacterized protein</fullName>
    </submittedName>
</protein>
<evidence type="ECO:0000313" key="2">
    <source>
        <dbReference type="EMBL" id="KAK7340424.1"/>
    </source>
</evidence>
<evidence type="ECO:0000256" key="1">
    <source>
        <dbReference type="SAM" id="Phobius"/>
    </source>
</evidence>
<keyword evidence="1" id="KW-1133">Transmembrane helix</keyword>
<feature type="transmembrane region" description="Helical" evidence="1">
    <location>
        <begin position="95"/>
        <end position="113"/>
    </location>
</feature>
<accession>A0AAN9LQT2</accession>
<keyword evidence="1" id="KW-0472">Membrane</keyword>
<dbReference type="Proteomes" id="UP001367508">
    <property type="component" value="Unassembled WGS sequence"/>
</dbReference>
<keyword evidence="1" id="KW-0812">Transmembrane</keyword>
<evidence type="ECO:0000313" key="3">
    <source>
        <dbReference type="Proteomes" id="UP001367508"/>
    </source>
</evidence>
<keyword evidence="3" id="KW-1185">Reference proteome</keyword>
<gene>
    <name evidence="2" type="ORF">VNO77_21126</name>
</gene>
<feature type="transmembrane region" description="Helical" evidence="1">
    <location>
        <begin position="169"/>
        <end position="202"/>
    </location>
</feature>
<comment type="caution">
    <text evidence="2">The sequence shown here is derived from an EMBL/GenBank/DDBJ whole genome shotgun (WGS) entry which is preliminary data.</text>
</comment>
<proteinExistence type="predicted"/>
<sequence length="209" mass="24035">MFLLRNYVEEGGSKLNFVPYWKLVDQRINTAGNSFYRDNNESCFVICNDLIWDNKVTSQLQENSLYKHEELKTRCLLSHFDHASNQHKRKKTAQLVSSFVIAIIAFLWIFFDICSQSPVFQLLPLCKGLGPFFKWFPLLKLLGLVLFVWAVAITILVGARLSRMQSAMFIFWAILMFVKSANSFTAVYVSILGIFLIGVVYARGKATRK</sequence>
<name>A0AAN9LQT2_CANGL</name>
<organism evidence="2 3">
    <name type="scientific">Canavalia gladiata</name>
    <name type="common">Sword bean</name>
    <name type="synonym">Dolichos gladiatus</name>
    <dbReference type="NCBI Taxonomy" id="3824"/>
    <lineage>
        <taxon>Eukaryota</taxon>
        <taxon>Viridiplantae</taxon>
        <taxon>Streptophyta</taxon>
        <taxon>Embryophyta</taxon>
        <taxon>Tracheophyta</taxon>
        <taxon>Spermatophyta</taxon>
        <taxon>Magnoliopsida</taxon>
        <taxon>eudicotyledons</taxon>
        <taxon>Gunneridae</taxon>
        <taxon>Pentapetalae</taxon>
        <taxon>rosids</taxon>
        <taxon>fabids</taxon>
        <taxon>Fabales</taxon>
        <taxon>Fabaceae</taxon>
        <taxon>Papilionoideae</taxon>
        <taxon>50 kb inversion clade</taxon>
        <taxon>NPAAA clade</taxon>
        <taxon>indigoferoid/millettioid clade</taxon>
        <taxon>Phaseoleae</taxon>
        <taxon>Canavalia</taxon>
    </lineage>
</organism>